<organism evidence="2 3">
    <name type="scientific">Periplaneta americana</name>
    <name type="common">American cockroach</name>
    <name type="synonym">Blatta americana</name>
    <dbReference type="NCBI Taxonomy" id="6978"/>
    <lineage>
        <taxon>Eukaryota</taxon>
        <taxon>Metazoa</taxon>
        <taxon>Ecdysozoa</taxon>
        <taxon>Arthropoda</taxon>
        <taxon>Hexapoda</taxon>
        <taxon>Insecta</taxon>
        <taxon>Pterygota</taxon>
        <taxon>Neoptera</taxon>
        <taxon>Polyneoptera</taxon>
        <taxon>Dictyoptera</taxon>
        <taxon>Blattodea</taxon>
        <taxon>Blattoidea</taxon>
        <taxon>Blattidae</taxon>
        <taxon>Blattinae</taxon>
        <taxon>Periplaneta</taxon>
    </lineage>
</organism>
<dbReference type="Proteomes" id="UP001148838">
    <property type="component" value="Unassembled WGS sequence"/>
</dbReference>
<comment type="caution">
    <text evidence="2">The sequence shown here is derived from an EMBL/GenBank/DDBJ whole genome shotgun (WGS) entry which is preliminary data.</text>
</comment>
<reference evidence="2 3" key="1">
    <citation type="journal article" date="2022" name="Allergy">
        <title>Genome assembly and annotation of Periplaneta americana reveal a comprehensive cockroach allergen profile.</title>
        <authorList>
            <person name="Wang L."/>
            <person name="Xiong Q."/>
            <person name="Saelim N."/>
            <person name="Wang L."/>
            <person name="Nong W."/>
            <person name="Wan A.T."/>
            <person name="Shi M."/>
            <person name="Liu X."/>
            <person name="Cao Q."/>
            <person name="Hui J.H.L."/>
            <person name="Sookrung N."/>
            <person name="Leung T.F."/>
            <person name="Tungtrongchitr A."/>
            <person name="Tsui S.K.W."/>
        </authorList>
    </citation>
    <scope>NUCLEOTIDE SEQUENCE [LARGE SCALE GENOMIC DNA]</scope>
    <source>
        <strain evidence="2">PWHHKU_190912</strain>
    </source>
</reference>
<protein>
    <submittedName>
        <fullName evidence="2">Uncharacterized protein</fullName>
    </submittedName>
</protein>
<name>A0ABQ8TP46_PERAM</name>
<proteinExistence type="predicted"/>
<feature type="region of interest" description="Disordered" evidence="1">
    <location>
        <begin position="1"/>
        <end position="40"/>
    </location>
</feature>
<keyword evidence="3" id="KW-1185">Reference proteome</keyword>
<evidence type="ECO:0000313" key="3">
    <source>
        <dbReference type="Proteomes" id="UP001148838"/>
    </source>
</evidence>
<feature type="compositionally biased region" description="Acidic residues" evidence="1">
    <location>
        <begin position="10"/>
        <end position="33"/>
    </location>
</feature>
<evidence type="ECO:0000256" key="1">
    <source>
        <dbReference type="SAM" id="MobiDB-lite"/>
    </source>
</evidence>
<gene>
    <name evidence="2" type="ORF">ANN_09519</name>
</gene>
<accession>A0ABQ8TP46</accession>
<evidence type="ECO:0000313" key="2">
    <source>
        <dbReference type="EMBL" id="KAJ4447512.1"/>
    </source>
</evidence>
<sequence length="121" mass="14021">MTKKQLEDTSAAEEDLGETTEDAVSDTEMETDESMQRRYDEQRGTAIVYRHGINVVSSEMHPSGRLTSLLTDMHTLYVNVYLHSGTNRKREREYFFTNQMPFYLRHTDSTKSCWQATSIVS</sequence>
<dbReference type="EMBL" id="JAJSOF020000005">
    <property type="protein sequence ID" value="KAJ4447512.1"/>
    <property type="molecule type" value="Genomic_DNA"/>
</dbReference>